<keyword evidence="2" id="KW-0694">RNA-binding</keyword>
<dbReference type="PROSITE" id="PS51391">
    <property type="entry name" value="CID"/>
    <property type="match status" value="1"/>
</dbReference>
<evidence type="ECO:0000256" key="1">
    <source>
        <dbReference type="ARBA" id="ARBA00022664"/>
    </source>
</evidence>
<dbReference type="InterPro" id="IPR051485">
    <property type="entry name" value="SR-CTD_assoc_factor"/>
</dbReference>
<reference evidence="5" key="1">
    <citation type="submission" date="2019-09" db="EMBL/GenBank/DDBJ databases">
        <title>Draft genome information of white flower Hibiscus syriacus.</title>
        <authorList>
            <person name="Kim Y.-M."/>
        </authorList>
    </citation>
    <scope>NUCLEOTIDE SEQUENCE [LARGE SCALE GENOMIC DNA]</scope>
    <source>
        <strain evidence="5">YM2019G1</strain>
    </source>
</reference>
<protein>
    <recommendedName>
        <fullName evidence="4">CID domain-containing protein</fullName>
    </recommendedName>
</protein>
<accession>A0A6A3CXX8</accession>
<keyword evidence="1" id="KW-0507">mRNA processing</keyword>
<gene>
    <name evidence="5" type="ORF">F3Y22_tig00001425pilonHSYRG00001</name>
</gene>
<dbReference type="GO" id="GO:0003723">
    <property type="term" value="F:RNA binding"/>
    <property type="evidence" value="ECO:0007669"/>
    <property type="project" value="UniProtKB-KW"/>
</dbReference>
<evidence type="ECO:0000259" key="4">
    <source>
        <dbReference type="PROSITE" id="PS51391"/>
    </source>
</evidence>
<comment type="caution">
    <text evidence="5">The sequence shown here is derived from an EMBL/GenBank/DDBJ whole genome shotgun (WGS) entry which is preliminary data.</text>
</comment>
<evidence type="ECO:0000313" key="5">
    <source>
        <dbReference type="EMBL" id="KAE8733254.1"/>
    </source>
</evidence>
<feature type="compositionally biased region" description="Low complexity" evidence="3">
    <location>
        <begin position="250"/>
        <end position="263"/>
    </location>
</feature>
<organism evidence="5 6">
    <name type="scientific">Hibiscus syriacus</name>
    <name type="common">Rose of Sharon</name>
    <dbReference type="NCBI Taxonomy" id="106335"/>
    <lineage>
        <taxon>Eukaryota</taxon>
        <taxon>Viridiplantae</taxon>
        <taxon>Streptophyta</taxon>
        <taxon>Embryophyta</taxon>
        <taxon>Tracheophyta</taxon>
        <taxon>Spermatophyta</taxon>
        <taxon>Magnoliopsida</taxon>
        <taxon>eudicotyledons</taxon>
        <taxon>Gunneridae</taxon>
        <taxon>Pentapetalae</taxon>
        <taxon>rosids</taxon>
        <taxon>malvids</taxon>
        <taxon>Malvales</taxon>
        <taxon>Malvaceae</taxon>
        <taxon>Malvoideae</taxon>
        <taxon>Hibiscus</taxon>
    </lineage>
</organism>
<evidence type="ECO:0000256" key="2">
    <source>
        <dbReference type="ARBA" id="ARBA00022884"/>
    </source>
</evidence>
<feature type="region of interest" description="Disordered" evidence="3">
    <location>
        <begin position="232"/>
        <end position="276"/>
    </location>
</feature>
<sequence>MTESLTLKETPIPTKIARLMLVSDILHNSSAPVKNASAYRTKFEAILPDIMESFNDLYRSVTGWITAEALKVGTGSESVASMVRLVSFSDAYVNGLRATFLRSGNSGAAMKELMDLPLAELVRRCRHNGLSLVGGREIMVARLLSLEDAEKRRGYDLDDELKQRSSYSRCSSGQRGANIEAEAVGLSGRTRYAEDEISLQRKGSVPLTETLPIPQPELKAFTKKEKIDPVLPASKWSREDNDSDDEGKRSSQGLGLSYSSSGSENAGDGPSKADELDFGTEVNVPVLSESAMNEEQRKNIKRGEIGGMMCMTLQESGIGVKAKGARPMGKEWKQRDDHDRDRVNHYLPSTLLTRETNSMFLGSSALVSASISSFQLNISVGRMEELESPLWYQKRNGESLNMFGINIGSHRFLNFVPVTFSKGSSKSPPHEDEKSPNIVNEHQQGKEGA</sequence>
<dbReference type="PANTHER" id="PTHR23140:SF0">
    <property type="entry name" value="U2 SNRNP-ASSOCIATED SURP MOTIF-CONTAINING PROTEIN"/>
    <property type="match status" value="1"/>
</dbReference>
<feature type="region of interest" description="Disordered" evidence="3">
    <location>
        <begin position="422"/>
        <end position="449"/>
    </location>
</feature>
<dbReference type="Proteomes" id="UP000436088">
    <property type="component" value="Unassembled WGS sequence"/>
</dbReference>
<dbReference type="InterPro" id="IPR006569">
    <property type="entry name" value="CID_dom"/>
</dbReference>
<dbReference type="Gene3D" id="1.25.40.90">
    <property type="match status" value="1"/>
</dbReference>
<evidence type="ECO:0000313" key="6">
    <source>
        <dbReference type="Proteomes" id="UP000436088"/>
    </source>
</evidence>
<evidence type="ECO:0000256" key="3">
    <source>
        <dbReference type="SAM" id="MobiDB-lite"/>
    </source>
</evidence>
<dbReference type="EMBL" id="VEPZ02000121">
    <property type="protein sequence ID" value="KAE8733254.1"/>
    <property type="molecule type" value="Genomic_DNA"/>
</dbReference>
<feature type="domain" description="CID" evidence="4">
    <location>
        <begin position="1"/>
        <end position="104"/>
    </location>
</feature>
<dbReference type="AlphaFoldDB" id="A0A6A3CXX8"/>
<dbReference type="GO" id="GO:0005634">
    <property type="term" value="C:nucleus"/>
    <property type="evidence" value="ECO:0007669"/>
    <property type="project" value="TreeGrafter"/>
</dbReference>
<name>A0A6A3CXX8_HIBSY</name>
<proteinExistence type="predicted"/>
<dbReference type="PANTHER" id="PTHR23140">
    <property type="entry name" value="RNA PROCESSING PROTEIN LD23810P"/>
    <property type="match status" value="1"/>
</dbReference>
<dbReference type="GO" id="GO:0006397">
    <property type="term" value="P:mRNA processing"/>
    <property type="evidence" value="ECO:0007669"/>
    <property type="project" value="UniProtKB-KW"/>
</dbReference>
<keyword evidence="6" id="KW-1185">Reference proteome</keyword>
<dbReference type="InterPro" id="IPR008942">
    <property type="entry name" value="ENTH_VHS"/>
</dbReference>